<dbReference type="EMBL" id="CP144107">
    <property type="protein sequence ID" value="WWC92470.1"/>
    <property type="molecule type" value="Genomic_DNA"/>
</dbReference>
<evidence type="ECO:0000313" key="2">
    <source>
        <dbReference type="Proteomes" id="UP001355207"/>
    </source>
</evidence>
<dbReference type="GeneID" id="91098097"/>
<proteinExistence type="predicted"/>
<accession>A0AAX4K4D0</accession>
<dbReference type="RefSeq" id="XP_066079232.1">
    <property type="nucleotide sequence ID" value="XM_066223135.1"/>
</dbReference>
<organism evidence="1 2">
    <name type="scientific">Kwoniella dendrophila CBS 6074</name>
    <dbReference type="NCBI Taxonomy" id="1295534"/>
    <lineage>
        <taxon>Eukaryota</taxon>
        <taxon>Fungi</taxon>
        <taxon>Dikarya</taxon>
        <taxon>Basidiomycota</taxon>
        <taxon>Agaricomycotina</taxon>
        <taxon>Tremellomycetes</taxon>
        <taxon>Tremellales</taxon>
        <taxon>Cryptococcaceae</taxon>
        <taxon>Kwoniella</taxon>
    </lineage>
</organism>
<dbReference type="Proteomes" id="UP001355207">
    <property type="component" value="Chromosome 10"/>
</dbReference>
<keyword evidence="2" id="KW-1185">Reference proteome</keyword>
<protein>
    <submittedName>
        <fullName evidence="1">Uncharacterized protein</fullName>
    </submittedName>
</protein>
<gene>
    <name evidence="1" type="ORF">L201_007428</name>
</gene>
<reference evidence="1 2" key="1">
    <citation type="submission" date="2024-01" db="EMBL/GenBank/DDBJ databases">
        <title>Comparative genomics of Cryptococcus and Kwoniella reveals pathogenesis evolution and contrasting modes of karyotype evolution via chromosome fusion or intercentromeric recombination.</title>
        <authorList>
            <person name="Coelho M.A."/>
            <person name="David-Palma M."/>
            <person name="Shea T."/>
            <person name="Bowers K."/>
            <person name="McGinley-Smith S."/>
            <person name="Mohammad A.W."/>
            <person name="Gnirke A."/>
            <person name="Yurkov A.M."/>
            <person name="Nowrousian M."/>
            <person name="Sun S."/>
            <person name="Cuomo C.A."/>
            <person name="Heitman J."/>
        </authorList>
    </citation>
    <scope>NUCLEOTIDE SEQUENCE [LARGE SCALE GENOMIC DNA]</scope>
    <source>
        <strain evidence="1 2">CBS 6074</strain>
    </source>
</reference>
<evidence type="ECO:0000313" key="1">
    <source>
        <dbReference type="EMBL" id="WWC92470.1"/>
    </source>
</evidence>
<sequence length="417" mass="49041">MPNVVPLDLCDEEGKLSDFKLGHFLRNLKPRSLQVEWYSGEDILTRECISEIAGVLRQTGVQPESQPEKQRPVNRAESYHPQLSLVEKQYLDTALAINTKMLEVWRPQLVAFTLRASHMLLDNELRKSINQGALRHFDYHVICPSRKATKIRDIRQPVCKSPIPPIEGLRSIDNILMWDLRWREPKYVRRGIKRKAEEKGETYRWRDHIPPSPINWTVYACFDLWQKQKDKGHFKGEGKTIPWKGRGDEIDQALGDFIIDKSINWIKPYNWIDKSEKENFEDMIKFVVGRKNDSQKKHKNHKGINNLLLNLTEKQFMVDENICKARILEVRLRGGNDKNRTMNEEMAAINQAYSKQEEFNELYIKNWLFVMEEDEKKALIKKLEKKYGAKNLYTNMNCPLYHPAQEGVKFMIEPTTM</sequence>
<name>A0AAX4K4D0_9TREE</name>
<dbReference type="AlphaFoldDB" id="A0AAX4K4D0"/>